<name>A0A5C4QFJ1_9ACTN</name>
<feature type="compositionally biased region" description="Low complexity" evidence="1">
    <location>
        <begin position="107"/>
        <end position="116"/>
    </location>
</feature>
<keyword evidence="2" id="KW-1133">Transmembrane helix</keyword>
<keyword evidence="4" id="KW-1185">Reference proteome</keyword>
<feature type="non-terminal residue" evidence="3">
    <location>
        <position position="116"/>
    </location>
</feature>
<evidence type="ECO:0000256" key="1">
    <source>
        <dbReference type="SAM" id="MobiDB-lite"/>
    </source>
</evidence>
<dbReference type="PROSITE" id="PS51257">
    <property type="entry name" value="PROKAR_LIPOPROTEIN"/>
    <property type="match status" value="1"/>
</dbReference>
<dbReference type="Proteomes" id="UP000306145">
    <property type="component" value="Unassembled WGS sequence"/>
</dbReference>
<keyword evidence="2" id="KW-0812">Transmembrane</keyword>
<proteinExistence type="predicted"/>
<accession>A0A5C4QFJ1</accession>
<keyword evidence="2" id="KW-0472">Membrane</keyword>
<sequence length="116" mass="12385">MRTLPTVVAYRLLGGAGTTLLACAGLAAGALPVGAHAAWWSALRQLAGPGLLCGYAGLTLLTAAWWWAGRYPRAISRRCAALTLACWAPRRTDRCSSRWRRRGPGRPGANRSGGRR</sequence>
<protein>
    <submittedName>
        <fullName evidence="3">Uncharacterized protein</fullName>
    </submittedName>
</protein>
<evidence type="ECO:0000256" key="2">
    <source>
        <dbReference type="SAM" id="Phobius"/>
    </source>
</evidence>
<evidence type="ECO:0000313" key="4">
    <source>
        <dbReference type="Proteomes" id="UP000306145"/>
    </source>
</evidence>
<feature type="region of interest" description="Disordered" evidence="1">
    <location>
        <begin position="91"/>
        <end position="116"/>
    </location>
</feature>
<evidence type="ECO:0000313" key="3">
    <source>
        <dbReference type="EMBL" id="TNH24099.1"/>
    </source>
</evidence>
<gene>
    <name evidence="3" type="ORF">FHG89_25615</name>
</gene>
<reference evidence="3 4" key="1">
    <citation type="submission" date="2019-06" db="EMBL/GenBank/DDBJ databases">
        <title>Micromonospora ordensis sp. nov., isolated from deep marine sediment.</title>
        <authorList>
            <person name="Veyisoglu A."/>
            <person name="Carro L."/>
            <person name="Klenk H.-P."/>
            <person name="Sahin N."/>
        </authorList>
    </citation>
    <scope>NUCLEOTIDE SEQUENCE [LARGE SCALE GENOMIC DNA]</scope>
    <source>
        <strain evidence="3 4">S2509</strain>
    </source>
</reference>
<comment type="caution">
    <text evidence="3">The sequence shown here is derived from an EMBL/GenBank/DDBJ whole genome shotgun (WGS) entry which is preliminary data.</text>
</comment>
<organism evidence="3 4">
    <name type="scientific">Micromonospora orduensis</name>
    <dbReference type="NCBI Taxonomy" id="1420891"/>
    <lineage>
        <taxon>Bacteria</taxon>
        <taxon>Bacillati</taxon>
        <taxon>Actinomycetota</taxon>
        <taxon>Actinomycetes</taxon>
        <taxon>Micromonosporales</taxon>
        <taxon>Micromonosporaceae</taxon>
        <taxon>Micromonospora</taxon>
    </lineage>
</organism>
<feature type="transmembrane region" description="Helical" evidence="2">
    <location>
        <begin position="47"/>
        <end position="68"/>
    </location>
</feature>
<dbReference type="EMBL" id="VDFY01000226">
    <property type="protein sequence ID" value="TNH24099.1"/>
    <property type="molecule type" value="Genomic_DNA"/>
</dbReference>
<dbReference type="AlphaFoldDB" id="A0A5C4QFJ1"/>